<reference evidence="2" key="1">
    <citation type="submission" date="2020-01" db="EMBL/GenBank/DDBJ databases">
        <authorList>
            <consortium name="DOE Joint Genome Institute"/>
            <person name="Haridas S."/>
            <person name="Albert R."/>
            <person name="Binder M."/>
            <person name="Bloem J."/>
            <person name="Labutti K."/>
            <person name="Salamov A."/>
            <person name="Andreopoulos B."/>
            <person name="Baker S.E."/>
            <person name="Barry K."/>
            <person name="Bills G."/>
            <person name="Bluhm B.H."/>
            <person name="Cannon C."/>
            <person name="Castanera R."/>
            <person name="Culley D.E."/>
            <person name="Daum C."/>
            <person name="Ezra D."/>
            <person name="Gonzalez J.B."/>
            <person name="Henrissat B."/>
            <person name="Kuo A."/>
            <person name="Liang C."/>
            <person name="Lipzen A."/>
            <person name="Lutzoni F."/>
            <person name="Magnuson J."/>
            <person name="Mondo S."/>
            <person name="Nolan M."/>
            <person name="Ohm R."/>
            <person name="Pangilinan J."/>
            <person name="Park H.-J."/>
            <person name="Ramirez L."/>
            <person name="Alfaro M."/>
            <person name="Sun H."/>
            <person name="Tritt A."/>
            <person name="Yoshinaga Y."/>
            <person name="Zwiers L.-H."/>
            <person name="Turgeon B.G."/>
            <person name="Goodwin S.B."/>
            <person name="Spatafora J.W."/>
            <person name="Crous P.W."/>
            <person name="Grigoriev I.V."/>
        </authorList>
    </citation>
    <scope>NUCLEOTIDE SEQUENCE</scope>
    <source>
        <strain evidence="2">P77</strain>
    </source>
</reference>
<dbReference type="Proteomes" id="UP000800040">
    <property type="component" value="Unassembled WGS sequence"/>
</dbReference>
<dbReference type="EMBL" id="ML975264">
    <property type="protein sequence ID" value="KAF1837242.1"/>
    <property type="molecule type" value="Genomic_DNA"/>
</dbReference>
<protein>
    <submittedName>
        <fullName evidence="2">Uncharacterized protein</fullName>
    </submittedName>
</protein>
<keyword evidence="3" id="KW-1185">Reference proteome</keyword>
<proteinExistence type="predicted"/>
<dbReference type="OrthoDB" id="3692973at2759"/>
<evidence type="ECO:0000313" key="2">
    <source>
        <dbReference type="EMBL" id="KAF1837242.1"/>
    </source>
</evidence>
<accession>A0A6A5KN19</accession>
<name>A0A6A5KN19_9PLEO</name>
<gene>
    <name evidence="2" type="ORF">BDW02DRAFT_595745</name>
</gene>
<feature type="chain" id="PRO_5025488291" evidence="1">
    <location>
        <begin position="19"/>
        <end position="209"/>
    </location>
</feature>
<feature type="signal peptide" evidence="1">
    <location>
        <begin position="1"/>
        <end position="18"/>
    </location>
</feature>
<evidence type="ECO:0000256" key="1">
    <source>
        <dbReference type="SAM" id="SignalP"/>
    </source>
</evidence>
<evidence type="ECO:0000313" key="3">
    <source>
        <dbReference type="Proteomes" id="UP000800040"/>
    </source>
</evidence>
<keyword evidence="1" id="KW-0732">Signal</keyword>
<sequence length="209" mass="22830">MRFSTLVGAYLVVASVLASPIETADRQLHEVGHVTDADGKGYQLTDTGVPNIRVITSDRKDGYYIRPVSCHVEPDHVCKFYSESTRGIGYLIGEYKGPVDADFGIHWAAFYECWEVDLKACDAAITSCGWVGARGSDAKAPLNGDGETPFILDGQKFTPVRYHVDDHCQCYFLVQNGRGGPAAGLTVKGPDNDSFGMLQPYAYNCTFTL</sequence>
<dbReference type="AlphaFoldDB" id="A0A6A5KN19"/>
<organism evidence="2 3">
    <name type="scientific">Decorospora gaudefroyi</name>
    <dbReference type="NCBI Taxonomy" id="184978"/>
    <lineage>
        <taxon>Eukaryota</taxon>
        <taxon>Fungi</taxon>
        <taxon>Dikarya</taxon>
        <taxon>Ascomycota</taxon>
        <taxon>Pezizomycotina</taxon>
        <taxon>Dothideomycetes</taxon>
        <taxon>Pleosporomycetidae</taxon>
        <taxon>Pleosporales</taxon>
        <taxon>Pleosporineae</taxon>
        <taxon>Pleosporaceae</taxon>
        <taxon>Decorospora</taxon>
    </lineage>
</organism>